<evidence type="ECO:0000313" key="2">
    <source>
        <dbReference type="Proteomes" id="UP001220010"/>
    </source>
</evidence>
<dbReference type="EMBL" id="JARFPK010000004">
    <property type="protein sequence ID" value="MDF0589850.1"/>
    <property type="molecule type" value="Genomic_DNA"/>
</dbReference>
<dbReference type="Gene3D" id="3.90.1170.40">
    <property type="entry name" value="Molybdopterin biosynthesis MoaE subunit"/>
    <property type="match status" value="1"/>
</dbReference>
<evidence type="ECO:0000313" key="1">
    <source>
        <dbReference type="EMBL" id="MDF0589850.1"/>
    </source>
</evidence>
<dbReference type="SUPFAM" id="SSF54690">
    <property type="entry name" value="Molybdopterin synthase subunit MoaE"/>
    <property type="match status" value="1"/>
</dbReference>
<sequence length="128" mass="14134">MIDIIDGDFSIEEVVAGAKRPDAGALVVFLGTVRDDGIVGMEVEAYREVALPELEGIRDEAMERFHLKSVEVIHKVGTLSVGDDIVVIACAAAQRQEAFQGCLHILEEIKDRAPIWKKEINPSGHRWI</sequence>
<dbReference type="CDD" id="cd00756">
    <property type="entry name" value="MoaE"/>
    <property type="match status" value="1"/>
</dbReference>
<organism evidence="1 2">
    <name type="scientific">Candidatus Methanocrinis natronophilus</name>
    <dbReference type="NCBI Taxonomy" id="3033396"/>
    <lineage>
        <taxon>Archaea</taxon>
        <taxon>Methanobacteriati</taxon>
        <taxon>Methanobacteriota</taxon>
        <taxon>Stenosarchaea group</taxon>
        <taxon>Methanomicrobia</taxon>
        <taxon>Methanotrichales</taxon>
        <taxon>Methanotrichaceae</taxon>
        <taxon>Methanocrinis</taxon>
    </lineage>
</organism>
<name>A0ABT5X594_9EURY</name>
<comment type="caution">
    <text evidence="1">The sequence shown here is derived from an EMBL/GenBank/DDBJ whole genome shotgun (WGS) entry which is preliminary data.</text>
</comment>
<dbReference type="Pfam" id="PF02391">
    <property type="entry name" value="MoaE"/>
    <property type="match status" value="1"/>
</dbReference>
<gene>
    <name evidence="1" type="ORF">P0O15_01480</name>
</gene>
<dbReference type="PANTHER" id="PTHR23404">
    <property type="entry name" value="MOLYBDOPTERIN SYNTHASE RELATED"/>
    <property type="match status" value="1"/>
</dbReference>
<keyword evidence="2" id="KW-1185">Reference proteome</keyword>
<dbReference type="RefSeq" id="WP_316965611.1">
    <property type="nucleotide sequence ID" value="NZ_JARFPK010000004.1"/>
</dbReference>
<reference evidence="1 2" key="1">
    <citation type="submission" date="2023-03" db="EMBL/GenBank/DDBJ databases">
        <title>WGS of Methanotrichaceae archaeon Mx.</title>
        <authorList>
            <person name="Sorokin D.Y."/>
            <person name="Merkel A.Y."/>
        </authorList>
    </citation>
    <scope>NUCLEOTIDE SEQUENCE [LARGE SCALE GENOMIC DNA]</scope>
    <source>
        <strain evidence="1 2">Mx</strain>
    </source>
</reference>
<accession>A0ABT5X594</accession>
<dbReference type="InterPro" id="IPR003448">
    <property type="entry name" value="Mopterin_biosynth_MoaE"/>
</dbReference>
<protein>
    <submittedName>
        <fullName evidence="1">Molybdenum cofactor biosynthesis protein MoaE</fullName>
    </submittedName>
</protein>
<proteinExistence type="predicted"/>
<dbReference type="Proteomes" id="UP001220010">
    <property type="component" value="Unassembled WGS sequence"/>
</dbReference>
<dbReference type="InterPro" id="IPR036563">
    <property type="entry name" value="MoaE_sf"/>
</dbReference>